<dbReference type="OrthoDB" id="2082416at2"/>
<reference evidence="2 3" key="1">
    <citation type="submission" date="2013-01" db="EMBL/GenBank/DDBJ databases">
        <authorList>
            <person name="Fiebig A."/>
            <person name="Goeker M."/>
            <person name="Klenk H.-P.P."/>
        </authorList>
    </citation>
    <scope>NUCLEOTIDE SEQUENCE [LARGE SCALE GENOMIC DNA]</scope>
    <source>
        <strain evidence="2 3">DSM 17069</strain>
    </source>
</reference>
<dbReference type="SUPFAM" id="SSF81301">
    <property type="entry name" value="Nucleotidyltransferase"/>
    <property type="match status" value="1"/>
</dbReference>
<protein>
    <recommendedName>
        <fullName evidence="4">Nucleotidyltransferase</fullName>
    </recommendedName>
</protein>
<organism evidence="2 3">
    <name type="scientific">Roseovarius mucosus DSM 17069</name>
    <dbReference type="NCBI Taxonomy" id="1288298"/>
    <lineage>
        <taxon>Bacteria</taxon>
        <taxon>Pseudomonadati</taxon>
        <taxon>Pseudomonadota</taxon>
        <taxon>Alphaproteobacteria</taxon>
        <taxon>Rhodobacterales</taxon>
        <taxon>Roseobacteraceae</taxon>
        <taxon>Roseovarius</taxon>
    </lineage>
</organism>
<dbReference type="GO" id="GO:0016779">
    <property type="term" value="F:nucleotidyltransferase activity"/>
    <property type="evidence" value="ECO:0007669"/>
    <property type="project" value="InterPro"/>
</dbReference>
<dbReference type="NCBIfam" id="NF041117">
    <property type="entry name" value="CBASS_cyclase_b"/>
    <property type="match status" value="1"/>
</dbReference>
<dbReference type="Gene3D" id="3.30.460.10">
    <property type="entry name" value="Beta Polymerase, domain 2"/>
    <property type="match status" value="1"/>
</dbReference>
<gene>
    <name evidence="2" type="ORF">rosmuc_04137</name>
</gene>
<dbReference type="EMBL" id="AONH01000025">
    <property type="protein sequence ID" value="KGM86028.1"/>
    <property type="molecule type" value="Genomic_DNA"/>
</dbReference>
<keyword evidence="1" id="KW-0051">Antiviral defense</keyword>
<dbReference type="AlphaFoldDB" id="A0A0A0HIN0"/>
<evidence type="ECO:0000256" key="1">
    <source>
        <dbReference type="ARBA" id="ARBA00023118"/>
    </source>
</evidence>
<dbReference type="PATRIC" id="fig|1288298.3.peg.4135"/>
<dbReference type="InterPro" id="IPR006116">
    <property type="entry name" value="NT_2-5OAS_ClassI-CCAase"/>
</dbReference>
<accession>A0A0A0HIN0</accession>
<dbReference type="Pfam" id="PF18144">
    <property type="entry name" value="SMODS"/>
    <property type="match status" value="1"/>
</dbReference>
<comment type="caution">
    <text evidence="2">The sequence shown here is derived from an EMBL/GenBank/DDBJ whole genome shotgun (WGS) entry which is preliminary data.</text>
</comment>
<name>A0A0A0HIN0_9RHOB</name>
<dbReference type="InterPro" id="IPR043519">
    <property type="entry name" value="NT_sf"/>
</dbReference>
<dbReference type="GO" id="GO:0051607">
    <property type="term" value="P:defense response to virus"/>
    <property type="evidence" value="ECO:0007669"/>
    <property type="project" value="UniProtKB-KW"/>
</dbReference>
<dbReference type="HOGENOM" id="CLU_051351_0_0_5"/>
<evidence type="ECO:0008006" key="4">
    <source>
        <dbReference type="Google" id="ProtNLM"/>
    </source>
</evidence>
<proteinExistence type="predicted"/>
<evidence type="ECO:0000313" key="3">
    <source>
        <dbReference type="Proteomes" id="UP000030021"/>
    </source>
</evidence>
<dbReference type="InterPro" id="IPR053550">
    <property type="entry name" value="CD-NTase"/>
</dbReference>
<dbReference type="Proteomes" id="UP000030021">
    <property type="component" value="Unassembled WGS sequence"/>
</dbReference>
<dbReference type="RefSeq" id="WP_037275568.1">
    <property type="nucleotide sequence ID" value="NZ_KN293989.1"/>
</dbReference>
<evidence type="ECO:0000313" key="2">
    <source>
        <dbReference type="EMBL" id="KGM86028.1"/>
    </source>
</evidence>
<dbReference type="CDD" id="cd05400">
    <property type="entry name" value="NT_2-5OAS_ClassI-CCAase"/>
    <property type="match status" value="1"/>
</dbReference>
<dbReference type="eggNOG" id="ENOG502Z9U2">
    <property type="taxonomic scope" value="Bacteria"/>
</dbReference>
<sequence length="299" mass="33796">MISLPDAFKKFKSRMELNESERQNASKRQKEVREHLDKALQIDRSFLTGSYARWTKSKPLKDVDIFFVLGKDEDHYRDKHPDKILTAFYDTLVDVYGSSAVKKQARSVGVDFGVVVDSDDNTDYRVVSVDAVPAFAKGDDYEIPNNTTGKWMGTNPEIHAQKAVAAHQAYGNEWKGLVRMVKYWNQNSRHGEKPIKPSFLIEVMAMECLHGGWGGSHDREIQAFFATLRDRIHEDWPDPAGLGSPVSDRMDAAMVKRAQTILDQANREIAAAIHLARQGKNGDALKAWRAFFGPKFPLS</sequence>